<reference evidence="2 3" key="1">
    <citation type="submission" date="2018-11" db="EMBL/GenBank/DDBJ databases">
        <authorList>
            <consortium name="Pathogen Informatics"/>
        </authorList>
    </citation>
    <scope>NUCLEOTIDE SEQUENCE [LARGE SCALE GENOMIC DNA]</scope>
</reference>
<sequence length="133" mass="15676">MLIRNMLRVNPERRADIFDIASHWWLNLEENMPVIQELPENQITDHTPLTERAETMIVQVRKDGEPEVEMRSEEKSLRGVDEDVKSKHKEKETNDPLERLRQIENRLGQQRTKNQLGNVPKTSNYAVKLARHV</sequence>
<dbReference type="EMBL" id="UYYB01114900">
    <property type="protein sequence ID" value="VDM81863.1"/>
    <property type="molecule type" value="Genomic_DNA"/>
</dbReference>
<gene>
    <name evidence="2" type="ORF">SVUK_LOCUS16861</name>
</gene>
<name>A0A3P7JM14_STRVU</name>
<feature type="compositionally biased region" description="Polar residues" evidence="1">
    <location>
        <begin position="107"/>
        <end position="118"/>
    </location>
</feature>
<dbReference type="AlphaFoldDB" id="A0A3P7JM14"/>
<evidence type="ECO:0000313" key="3">
    <source>
        <dbReference type="Proteomes" id="UP000270094"/>
    </source>
</evidence>
<feature type="compositionally biased region" description="Basic and acidic residues" evidence="1">
    <location>
        <begin position="61"/>
        <end position="104"/>
    </location>
</feature>
<dbReference type="Proteomes" id="UP000270094">
    <property type="component" value="Unassembled WGS sequence"/>
</dbReference>
<dbReference type="OrthoDB" id="193931at2759"/>
<keyword evidence="3" id="KW-1185">Reference proteome</keyword>
<proteinExistence type="predicted"/>
<feature type="region of interest" description="Disordered" evidence="1">
    <location>
        <begin position="61"/>
        <end position="118"/>
    </location>
</feature>
<evidence type="ECO:0000313" key="2">
    <source>
        <dbReference type="EMBL" id="VDM81863.1"/>
    </source>
</evidence>
<accession>A0A3P7JM14</accession>
<evidence type="ECO:0000256" key="1">
    <source>
        <dbReference type="SAM" id="MobiDB-lite"/>
    </source>
</evidence>
<protein>
    <submittedName>
        <fullName evidence="2">Uncharacterized protein</fullName>
    </submittedName>
</protein>
<organism evidence="2 3">
    <name type="scientific">Strongylus vulgaris</name>
    <name type="common">Blood worm</name>
    <dbReference type="NCBI Taxonomy" id="40348"/>
    <lineage>
        <taxon>Eukaryota</taxon>
        <taxon>Metazoa</taxon>
        <taxon>Ecdysozoa</taxon>
        <taxon>Nematoda</taxon>
        <taxon>Chromadorea</taxon>
        <taxon>Rhabditida</taxon>
        <taxon>Rhabditina</taxon>
        <taxon>Rhabditomorpha</taxon>
        <taxon>Strongyloidea</taxon>
        <taxon>Strongylidae</taxon>
        <taxon>Strongylus</taxon>
    </lineage>
</organism>